<dbReference type="CDD" id="cd04489">
    <property type="entry name" value="ExoVII_LU_OBF"/>
    <property type="match status" value="1"/>
</dbReference>
<sequence>MERKYLSVHALNKYIKAVLDNDYQLQNLFIEGEISNYRPHASGHMYFTLKDKYASINAIMFSSYAKKVPFKVTNGLKVQVRCHVSVYEKTGTYQIYIKDMREAGIGDLAYRFEILKKKLEKEGLFDQNHKKKIPSFPSRIAVLSAKQGAALQDVLRTIKLRFPFVNIVIFPIPVQGVEAYKKIIDTLNFVDKLHCSTIILARGGGSLEDLWNFNEEDLVKCIYKLETPLISGIGHETDFTLTDFVSDYRAATPTAAAVYATPDQKELKKHLYITYNKLNNLVKTYIKNKKMLLTQSENYYIFKNPGYLYENEFIRLAAFKDKLSKHARLTINDCHNELFSKNERMGNAMKNRIQQESIKKNVNEDRLTHYFQNNLMKVKMSFQMCIEKLDLVSPLKILSKGYSVVKSEEKIIKSKNDIHKDDIVDIHFYDGTKKAKIQ</sequence>
<comment type="similarity">
    <text evidence="5 6">Belongs to the XseA family.</text>
</comment>
<evidence type="ECO:0000256" key="2">
    <source>
        <dbReference type="ARBA" id="ARBA00022722"/>
    </source>
</evidence>
<feature type="domain" description="Exonuclease VII large subunit C-terminal" evidence="7">
    <location>
        <begin position="124"/>
        <end position="435"/>
    </location>
</feature>
<evidence type="ECO:0000259" key="8">
    <source>
        <dbReference type="Pfam" id="PF13742"/>
    </source>
</evidence>
<evidence type="ECO:0000256" key="3">
    <source>
        <dbReference type="ARBA" id="ARBA00022801"/>
    </source>
</evidence>
<dbReference type="PATRIC" id="fig|999415.3.peg.777"/>
<dbReference type="PANTHER" id="PTHR30008">
    <property type="entry name" value="EXODEOXYRIBONUCLEASE 7 LARGE SUBUNIT"/>
    <property type="match status" value="1"/>
</dbReference>
<dbReference type="AlphaFoldDB" id="M2Q438"/>
<comment type="subcellular location">
    <subcellularLocation>
        <location evidence="5 6">Cytoplasm</location>
    </subcellularLocation>
</comment>
<dbReference type="GO" id="GO:0003676">
    <property type="term" value="F:nucleic acid binding"/>
    <property type="evidence" value="ECO:0007669"/>
    <property type="project" value="InterPro"/>
</dbReference>
<dbReference type="OrthoDB" id="9802795at2"/>
<dbReference type="PANTHER" id="PTHR30008:SF0">
    <property type="entry name" value="EXODEOXYRIBONUCLEASE 7 LARGE SUBUNIT"/>
    <property type="match status" value="1"/>
</dbReference>
<name>M2Q438_9FIRM</name>
<evidence type="ECO:0000256" key="5">
    <source>
        <dbReference type="HAMAP-Rule" id="MF_00378"/>
    </source>
</evidence>
<dbReference type="GO" id="GO:0006308">
    <property type="term" value="P:DNA catabolic process"/>
    <property type="evidence" value="ECO:0007669"/>
    <property type="project" value="UniProtKB-UniRule"/>
</dbReference>
<dbReference type="eggNOG" id="COG1570">
    <property type="taxonomic scope" value="Bacteria"/>
</dbReference>
<reference evidence="9 10" key="1">
    <citation type="submission" date="2013-02" db="EMBL/GenBank/DDBJ databases">
        <title>The Genome Sequence of Lactobacillus catenaformis F0143.</title>
        <authorList>
            <consortium name="The Broad Institute Genome Sequencing Platform"/>
            <person name="Earl A."/>
            <person name="Ward D."/>
            <person name="Feldgarden M."/>
            <person name="Gevers D."/>
            <person name="Izard J."/>
            <person name="Blanton J.M."/>
            <person name="Mathney J."/>
            <person name="Dewhirst F.E."/>
            <person name="Young S.K."/>
            <person name="Zeng Q."/>
            <person name="Gargeya S."/>
            <person name="Fitzgerald M."/>
            <person name="Haas B."/>
            <person name="Abouelleil A."/>
            <person name="Alvarado L."/>
            <person name="Arachchi H.M."/>
            <person name="Berlin A."/>
            <person name="Chapman S.B."/>
            <person name="Gearin G."/>
            <person name="Goldberg J."/>
            <person name="Griggs A."/>
            <person name="Gujja S."/>
            <person name="Hansen M."/>
            <person name="Heiman D."/>
            <person name="Howarth C."/>
            <person name="Larimer J."/>
            <person name="Lui A."/>
            <person name="MacDonald P.J.P."/>
            <person name="McCowen C."/>
            <person name="Montmayeur A."/>
            <person name="Murphy C."/>
            <person name="Neiman D."/>
            <person name="Pearson M."/>
            <person name="Priest M."/>
            <person name="Roberts A."/>
            <person name="Saif S."/>
            <person name="Shea T."/>
            <person name="Sisk P."/>
            <person name="Stolte C."/>
            <person name="Sykes S."/>
            <person name="Wortman J."/>
            <person name="Nusbaum C."/>
            <person name="Birren B."/>
        </authorList>
    </citation>
    <scope>NUCLEOTIDE SEQUENCE [LARGE SCALE GENOMIC DNA]</scope>
    <source>
        <strain evidence="9 10">OT 569</strain>
    </source>
</reference>
<proteinExistence type="inferred from homology"/>
<dbReference type="InterPro" id="IPR003753">
    <property type="entry name" value="Exonuc_VII_L"/>
</dbReference>
<dbReference type="NCBIfam" id="TIGR00237">
    <property type="entry name" value="xseA"/>
    <property type="match status" value="1"/>
</dbReference>
<dbReference type="STRING" id="999415.HMPREF9943_00774"/>
<comment type="caution">
    <text evidence="9">The sequence shown here is derived from an EMBL/GenBank/DDBJ whole genome shotgun (WGS) entry which is preliminary data.</text>
</comment>
<comment type="subunit">
    <text evidence="5">Heterooligomer composed of large and small subunits.</text>
</comment>
<evidence type="ECO:0000259" key="7">
    <source>
        <dbReference type="Pfam" id="PF02601"/>
    </source>
</evidence>
<keyword evidence="3 5" id="KW-0378">Hydrolase</keyword>
<dbReference type="GO" id="GO:0008855">
    <property type="term" value="F:exodeoxyribonuclease VII activity"/>
    <property type="evidence" value="ECO:0007669"/>
    <property type="project" value="UniProtKB-UniRule"/>
</dbReference>
<dbReference type="HAMAP" id="MF_00378">
    <property type="entry name" value="Exonuc_7_L"/>
    <property type="match status" value="1"/>
</dbReference>
<evidence type="ECO:0000313" key="10">
    <source>
        <dbReference type="Proteomes" id="UP000011758"/>
    </source>
</evidence>
<gene>
    <name evidence="5" type="primary">xseA</name>
    <name evidence="9" type="ORF">HMPREF9943_00774</name>
</gene>
<dbReference type="GO" id="GO:0009318">
    <property type="term" value="C:exodeoxyribonuclease VII complex"/>
    <property type="evidence" value="ECO:0007669"/>
    <property type="project" value="UniProtKB-UniRule"/>
</dbReference>
<evidence type="ECO:0000313" key="9">
    <source>
        <dbReference type="EMBL" id="EMD16996.1"/>
    </source>
</evidence>
<comment type="function">
    <text evidence="5">Bidirectionally degrades single-stranded DNA into large acid-insoluble oligonucleotides, which are then degraded further into small acid-soluble oligonucleotides.</text>
</comment>
<keyword evidence="2 5" id="KW-0540">Nuclease</keyword>
<dbReference type="InterPro" id="IPR020579">
    <property type="entry name" value="Exonuc_VII_lsu_C"/>
</dbReference>
<dbReference type="InterPro" id="IPR025824">
    <property type="entry name" value="OB-fold_nuc-bd_dom"/>
</dbReference>
<organism evidence="9 10">
    <name type="scientific">Eggerthia catenaformis OT 569 = DSM 20559</name>
    <dbReference type="NCBI Taxonomy" id="999415"/>
    <lineage>
        <taxon>Bacteria</taxon>
        <taxon>Bacillati</taxon>
        <taxon>Bacillota</taxon>
        <taxon>Erysipelotrichia</taxon>
        <taxon>Erysipelotrichales</taxon>
        <taxon>Coprobacillaceae</taxon>
        <taxon>Eggerthia</taxon>
    </lineage>
</organism>
<dbReference type="GO" id="GO:0005737">
    <property type="term" value="C:cytoplasm"/>
    <property type="evidence" value="ECO:0007669"/>
    <property type="project" value="UniProtKB-SubCell"/>
</dbReference>
<evidence type="ECO:0000256" key="4">
    <source>
        <dbReference type="ARBA" id="ARBA00022839"/>
    </source>
</evidence>
<dbReference type="Pfam" id="PF13742">
    <property type="entry name" value="tRNA_anti_2"/>
    <property type="match status" value="1"/>
</dbReference>
<feature type="domain" description="OB-fold nucleic acid binding" evidence="8">
    <location>
        <begin position="6"/>
        <end position="101"/>
    </location>
</feature>
<dbReference type="RefSeq" id="WP_004802218.1">
    <property type="nucleotide sequence ID" value="NZ_KB446647.1"/>
</dbReference>
<comment type="catalytic activity">
    <reaction evidence="5 6">
        <text>Exonucleolytic cleavage in either 5'- to 3'- or 3'- to 5'-direction to yield nucleoside 5'-phosphates.</text>
        <dbReference type="EC" id="3.1.11.6"/>
    </reaction>
</comment>
<evidence type="ECO:0000256" key="6">
    <source>
        <dbReference type="RuleBase" id="RU004355"/>
    </source>
</evidence>
<dbReference type="Pfam" id="PF02601">
    <property type="entry name" value="Exonuc_VII_L"/>
    <property type="match status" value="1"/>
</dbReference>
<evidence type="ECO:0000256" key="1">
    <source>
        <dbReference type="ARBA" id="ARBA00022490"/>
    </source>
</evidence>
<keyword evidence="1 5" id="KW-0963">Cytoplasm</keyword>
<keyword evidence="4 5" id="KW-0269">Exonuclease</keyword>
<accession>M2Q438</accession>
<keyword evidence="10" id="KW-1185">Reference proteome</keyword>
<dbReference type="EC" id="3.1.11.6" evidence="5"/>
<dbReference type="EMBL" id="AGEJ01000012">
    <property type="protein sequence ID" value="EMD16996.1"/>
    <property type="molecule type" value="Genomic_DNA"/>
</dbReference>
<protein>
    <recommendedName>
        <fullName evidence="5">Exodeoxyribonuclease 7 large subunit</fullName>
        <ecNumber evidence="5">3.1.11.6</ecNumber>
    </recommendedName>
    <alternativeName>
        <fullName evidence="5">Exodeoxyribonuclease VII large subunit</fullName>
        <shortName evidence="5">Exonuclease VII large subunit</shortName>
    </alternativeName>
</protein>
<dbReference type="Proteomes" id="UP000011758">
    <property type="component" value="Unassembled WGS sequence"/>
</dbReference>